<name>A0ABU7JRL8_9NOCA</name>
<dbReference type="Gene3D" id="3.40.50.1820">
    <property type="entry name" value="alpha/beta hydrolase"/>
    <property type="match status" value="1"/>
</dbReference>
<organism evidence="6 7">
    <name type="scientific">Rhodococcus chondri</name>
    <dbReference type="NCBI Taxonomy" id="3065941"/>
    <lineage>
        <taxon>Bacteria</taxon>
        <taxon>Bacillati</taxon>
        <taxon>Actinomycetota</taxon>
        <taxon>Actinomycetes</taxon>
        <taxon>Mycobacteriales</taxon>
        <taxon>Nocardiaceae</taxon>
        <taxon>Rhodococcus</taxon>
    </lineage>
</organism>
<accession>A0ABU7JRL8</accession>
<evidence type="ECO:0000313" key="6">
    <source>
        <dbReference type="EMBL" id="MEE2032655.1"/>
    </source>
</evidence>
<protein>
    <submittedName>
        <fullName evidence="6">PE-PPE domain-containing protein</fullName>
    </submittedName>
</protein>
<dbReference type="Pfam" id="PF01083">
    <property type="entry name" value="Cutinase"/>
    <property type="match status" value="1"/>
</dbReference>
<reference evidence="6 7" key="1">
    <citation type="submission" date="2023-08" db="EMBL/GenBank/DDBJ databases">
        <authorList>
            <person name="Girao M."/>
            <person name="Carvalho M.F."/>
        </authorList>
    </citation>
    <scope>NUCLEOTIDE SEQUENCE [LARGE SCALE GENOMIC DNA]</scope>
    <source>
        <strain evidence="6 7">CC-R104</strain>
    </source>
</reference>
<dbReference type="RefSeq" id="WP_330152073.1">
    <property type="nucleotide sequence ID" value="NZ_JAUZMZ010000051.1"/>
</dbReference>
<evidence type="ECO:0000256" key="4">
    <source>
        <dbReference type="ARBA" id="ARBA00023157"/>
    </source>
</evidence>
<dbReference type="InterPro" id="IPR000675">
    <property type="entry name" value="Cutinase/axe"/>
</dbReference>
<keyword evidence="7" id="KW-1185">Reference proteome</keyword>
<evidence type="ECO:0000256" key="5">
    <source>
        <dbReference type="SAM" id="SignalP"/>
    </source>
</evidence>
<keyword evidence="5" id="KW-0732">Signal</keyword>
<keyword evidence="4" id="KW-1015">Disulfide bond</keyword>
<keyword evidence="3" id="KW-0378">Hydrolase</keyword>
<evidence type="ECO:0000313" key="7">
    <source>
        <dbReference type="Proteomes" id="UP001331936"/>
    </source>
</evidence>
<sequence>MRLRRAVKRAGAILGVAAVVVLAGSTSVPAAASPPGPESCPPMIVFGVDGTLKVGKPTSTVHPILAAVADRGMRTVRIGYPGEISPIGTHTYNRSKEIGVDELHRQVALAHAECPIAALRVVGFSQGAAIAGDVLAELAHDIDRPDDLAGLLIADPRTPDTGAEVVAPGALAGISLTGARDGFGTVPVATVCAVGDAVCDMVDPRSDPLEAARRIEGYFAVHQRYSELTVDGRSFVDAMVDLVEHPRTTSVRLVN</sequence>
<proteinExistence type="inferred from homology"/>
<evidence type="ECO:0000256" key="3">
    <source>
        <dbReference type="ARBA" id="ARBA00022801"/>
    </source>
</evidence>
<feature type="signal peptide" evidence="5">
    <location>
        <begin position="1"/>
        <end position="32"/>
    </location>
</feature>
<comment type="caution">
    <text evidence="6">The sequence shown here is derived from an EMBL/GenBank/DDBJ whole genome shotgun (WGS) entry which is preliminary data.</text>
</comment>
<dbReference type="SMART" id="SM01110">
    <property type="entry name" value="Cutinase"/>
    <property type="match status" value="1"/>
</dbReference>
<evidence type="ECO:0000256" key="2">
    <source>
        <dbReference type="ARBA" id="ARBA00022487"/>
    </source>
</evidence>
<comment type="similarity">
    <text evidence="1">Belongs to the cutinase family.</text>
</comment>
<feature type="chain" id="PRO_5046237441" evidence="5">
    <location>
        <begin position="33"/>
        <end position="255"/>
    </location>
</feature>
<keyword evidence="2" id="KW-0719">Serine esterase</keyword>
<dbReference type="PANTHER" id="PTHR33630:SF9">
    <property type="entry name" value="CUTINASE 4"/>
    <property type="match status" value="1"/>
</dbReference>
<dbReference type="EMBL" id="JAUZMZ010000051">
    <property type="protein sequence ID" value="MEE2032655.1"/>
    <property type="molecule type" value="Genomic_DNA"/>
</dbReference>
<dbReference type="PANTHER" id="PTHR33630">
    <property type="entry name" value="CUTINASE RV1984C-RELATED-RELATED"/>
    <property type="match status" value="1"/>
</dbReference>
<dbReference type="SUPFAM" id="SSF53474">
    <property type="entry name" value="alpha/beta-Hydrolases"/>
    <property type="match status" value="1"/>
</dbReference>
<dbReference type="InterPro" id="IPR029058">
    <property type="entry name" value="AB_hydrolase_fold"/>
</dbReference>
<gene>
    <name evidence="6" type="ORF">Q8814_11110</name>
</gene>
<evidence type="ECO:0000256" key="1">
    <source>
        <dbReference type="ARBA" id="ARBA00007534"/>
    </source>
</evidence>
<dbReference type="Proteomes" id="UP001331936">
    <property type="component" value="Unassembled WGS sequence"/>
</dbReference>